<dbReference type="Pfam" id="PF07553">
    <property type="entry name" value="Lipoprotein_Ltp"/>
    <property type="match status" value="2"/>
</dbReference>
<evidence type="ECO:0000313" key="5">
    <source>
        <dbReference type="Proteomes" id="UP000001411"/>
    </source>
</evidence>
<dbReference type="OrthoDB" id="1669102at2"/>
<evidence type="ECO:0000256" key="1">
    <source>
        <dbReference type="SAM" id="MobiDB-lite"/>
    </source>
</evidence>
<dbReference type="RefSeq" id="WP_002485100.1">
    <property type="nucleotide sequence ID" value="NC_004461.1"/>
</dbReference>
<dbReference type="PATRIC" id="fig|176280.10.peg.1432"/>
<dbReference type="eggNOG" id="COG3064">
    <property type="taxonomic scope" value="Bacteria"/>
</dbReference>
<proteinExistence type="predicted"/>
<evidence type="ECO:0000259" key="3">
    <source>
        <dbReference type="Pfam" id="PF07553"/>
    </source>
</evidence>
<protein>
    <recommendedName>
        <fullName evidence="3">Putative host cell surface-exposed lipoprotein Ltp-like HTH region domain-containing protein</fullName>
    </recommendedName>
</protein>
<dbReference type="HOGENOM" id="CLU_071537_1_0_9"/>
<dbReference type="EMBL" id="AE015929">
    <property type="protein sequence ID" value="AAO05065.1"/>
    <property type="molecule type" value="Genomic_DNA"/>
</dbReference>
<keyword evidence="2" id="KW-1133">Transmembrane helix</keyword>
<feature type="domain" description="Putative host cell surface-exposed lipoprotein Ltp-like HTH region" evidence="3">
    <location>
        <begin position="172"/>
        <end position="219"/>
    </location>
</feature>
<dbReference type="Proteomes" id="UP000001411">
    <property type="component" value="Chromosome"/>
</dbReference>
<gene>
    <name evidence="4" type="ordered locus">SE_1466</name>
</gene>
<feature type="transmembrane region" description="Helical" evidence="2">
    <location>
        <begin position="43"/>
        <end position="60"/>
    </location>
</feature>
<feature type="transmembrane region" description="Helical" evidence="2">
    <location>
        <begin position="13"/>
        <end position="31"/>
    </location>
</feature>
<reference evidence="4 5" key="1">
    <citation type="journal article" date="2003" name="Mol. Microbiol.">
        <title>Genome-based analysis of virulence genes in a non-biofilm-forming Staphylococcus epidermidis strain (ATCC 12228).</title>
        <authorList>
            <person name="Zhang Y.Q."/>
            <person name="Ren S.X."/>
            <person name="Li H.L."/>
            <person name="Wang Y.X."/>
            <person name="Fu G."/>
            <person name="Yang J."/>
            <person name="Qin Z.Q."/>
            <person name="Miao Y.G."/>
            <person name="Wang W.Y."/>
            <person name="Chen R.S."/>
            <person name="Shen Y."/>
            <person name="Chen Z."/>
            <person name="Yuan Z.H."/>
            <person name="Zhao G.P."/>
            <person name="Qu D."/>
            <person name="Danchin A."/>
            <person name="Wen Y.M."/>
        </authorList>
    </citation>
    <scope>NUCLEOTIDE SEQUENCE [LARGE SCALE GENOMIC DNA]</scope>
    <source>
        <strain evidence="5">ATCC 12228 / FDA PCI 1200</strain>
    </source>
</reference>
<name>A0A0H2VGT8_STAES</name>
<dbReference type="Gene3D" id="1.10.10.10">
    <property type="entry name" value="Winged helix-like DNA-binding domain superfamily/Winged helix DNA-binding domain"/>
    <property type="match status" value="2"/>
</dbReference>
<feature type="compositionally biased region" description="Basic and acidic residues" evidence="1">
    <location>
        <begin position="75"/>
        <end position="123"/>
    </location>
</feature>
<accession>A0A0H2VGT8</accession>
<dbReference type="InterPro" id="IPR011434">
    <property type="entry name" value="Ltp-like_HTH"/>
</dbReference>
<feature type="domain" description="Putative host cell surface-exposed lipoprotein Ltp-like HTH region" evidence="3">
    <location>
        <begin position="125"/>
        <end position="169"/>
    </location>
</feature>
<dbReference type="AlphaFoldDB" id="A0A0H2VGT8"/>
<keyword evidence="2" id="KW-0472">Membrane</keyword>
<dbReference type="InterPro" id="IPR036388">
    <property type="entry name" value="WH-like_DNA-bd_sf"/>
</dbReference>
<dbReference type="KEGG" id="sep:SE_1466"/>
<sequence>MQQETTSWYKQEWFIVLSLLFIFPLGLFLMWKFSKWPSIARTIITVAISVIVLASITYYGNLQMIVPATSNSNNETKETTENNVNDKDERNHKAAVEETKTNYDSTKENTKEPGKENESATRLENSALEKAKSYSDDFHMSKLGIYDILTSEYGEKFDKEDAQYAIDHLEADYEKNALEKAKSYAKDMHMSNDSIYDLLVSNYGEKFTESEAKYAIEHLDN</sequence>
<evidence type="ECO:0000313" key="4">
    <source>
        <dbReference type="EMBL" id="AAO05065.1"/>
    </source>
</evidence>
<feature type="region of interest" description="Disordered" evidence="1">
    <location>
        <begin position="71"/>
        <end position="123"/>
    </location>
</feature>
<keyword evidence="2" id="KW-0812">Transmembrane</keyword>
<evidence type="ECO:0000256" key="2">
    <source>
        <dbReference type="SAM" id="Phobius"/>
    </source>
</evidence>
<organism evidence="4 5">
    <name type="scientific">Staphylococcus epidermidis (strain ATCC 12228 / FDA PCI 1200)</name>
    <dbReference type="NCBI Taxonomy" id="176280"/>
    <lineage>
        <taxon>Bacteria</taxon>
        <taxon>Bacillati</taxon>
        <taxon>Bacillota</taxon>
        <taxon>Bacilli</taxon>
        <taxon>Bacillales</taxon>
        <taxon>Staphylococcaceae</taxon>
        <taxon>Staphylococcus</taxon>
    </lineage>
</organism>